<dbReference type="PANTHER" id="PTHR12265:SF30">
    <property type="entry name" value="TRANSMEMBRANE PROTEIN 53"/>
    <property type="match status" value="1"/>
</dbReference>
<proteinExistence type="inferred from homology"/>
<dbReference type="Gene3D" id="3.40.50.1820">
    <property type="entry name" value="alpha/beta hydrolase"/>
    <property type="match status" value="1"/>
</dbReference>
<dbReference type="KEGG" id="tva:4747486"/>
<dbReference type="SUPFAM" id="SSF53474">
    <property type="entry name" value="alpha/beta-Hydrolases"/>
    <property type="match status" value="1"/>
</dbReference>
<evidence type="ECO:0000256" key="2">
    <source>
        <dbReference type="ARBA" id="ARBA00022692"/>
    </source>
</evidence>
<comment type="similarity">
    <text evidence="1">Belongs to the TMEM53 family.</text>
</comment>
<reference evidence="7" key="2">
    <citation type="journal article" date="2007" name="Science">
        <title>Draft genome sequence of the sexually transmitted pathogen Trichomonas vaginalis.</title>
        <authorList>
            <person name="Carlton J.M."/>
            <person name="Hirt R.P."/>
            <person name="Silva J.C."/>
            <person name="Delcher A.L."/>
            <person name="Schatz M."/>
            <person name="Zhao Q."/>
            <person name="Wortman J.R."/>
            <person name="Bidwell S.L."/>
            <person name="Alsmark U.C.M."/>
            <person name="Besteiro S."/>
            <person name="Sicheritz-Ponten T."/>
            <person name="Noel C.J."/>
            <person name="Dacks J.B."/>
            <person name="Foster P.G."/>
            <person name="Simillion C."/>
            <person name="Van de Peer Y."/>
            <person name="Miranda-Saavedra D."/>
            <person name="Barton G.J."/>
            <person name="Westrop G.D."/>
            <person name="Mueller S."/>
            <person name="Dessi D."/>
            <person name="Fiori P.L."/>
            <person name="Ren Q."/>
            <person name="Paulsen I."/>
            <person name="Zhang H."/>
            <person name="Bastida-Corcuera F.D."/>
            <person name="Simoes-Barbosa A."/>
            <person name="Brown M.T."/>
            <person name="Hayes R.D."/>
            <person name="Mukherjee M."/>
            <person name="Okumura C.Y."/>
            <person name="Schneider R."/>
            <person name="Smith A.J."/>
            <person name="Vanacova S."/>
            <person name="Villalvazo M."/>
            <person name="Haas B.J."/>
            <person name="Pertea M."/>
            <person name="Feldblyum T.V."/>
            <person name="Utterback T.R."/>
            <person name="Shu C.L."/>
            <person name="Osoegawa K."/>
            <person name="de Jong P.J."/>
            <person name="Hrdy I."/>
            <person name="Horvathova L."/>
            <person name="Zubacova Z."/>
            <person name="Dolezal P."/>
            <person name="Malik S.B."/>
            <person name="Logsdon J.M. Jr."/>
            <person name="Henze K."/>
            <person name="Gupta A."/>
            <person name="Wang C.C."/>
            <person name="Dunne R.L."/>
            <person name="Upcroft J.A."/>
            <person name="Upcroft P."/>
            <person name="White O."/>
            <person name="Salzberg S.L."/>
            <person name="Tang P."/>
            <person name="Chiu C.-H."/>
            <person name="Lee Y.-S."/>
            <person name="Embley T.M."/>
            <person name="Coombs G.H."/>
            <person name="Mottram J.C."/>
            <person name="Tachezy J."/>
            <person name="Fraser-Liggett C.M."/>
            <person name="Johnson P.J."/>
        </authorList>
    </citation>
    <scope>NUCLEOTIDE SEQUENCE [LARGE SCALE GENOMIC DNA]</scope>
    <source>
        <strain evidence="7">G3</strain>
    </source>
</reference>
<dbReference type="InterPro" id="IPR029058">
    <property type="entry name" value="AB_hydrolase_fold"/>
</dbReference>
<dbReference type="ESTHER" id="triva-a2fz57">
    <property type="family name" value="Duf_829"/>
</dbReference>
<protein>
    <recommendedName>
        <fullName evidence="9">Clan SC, family S33, methylesterase-like serine peptidase</fullName>
    </recommendedName>
</protein>
<dbReference type="AlphaFoldDB" id="A2FZ57"/>
<dbReference type="OrthoDB" id="77878at2759"/>
<dbReference type="EMBL" id="DS114164">
    <property type="protein sequence ID" value="EAX89811.1"/>
    <property type="molecule type" value="Genomic_DNA"/>
</dbReference>
<dbReference type="VEuPathDB" id="TrichDB:TVAGG3_0728350"/>
<evidence type="ECO:0000256" key="4">
    <source>
        <dbReference type="ARBA" id="ARBA00023136"/>
    </source>
</evidence>
<evidence type="ECO:0000256" key="3">
    <source>
        <dbReference type="ARBA" id="ARBA00022989"/>
    </source>
</evidence>
<dbReference type="STRING" id="5722.A2FZ57"/>
<dbReference type="PANTHER" id="PTHR12265">
    <property type="entry name" value="TRANSMEMBRANE PROTEIN 53"/>
    <property type="match status" value="1"/>
</dbReference>
<comment type="subcellular location">
    <subcellularLocation>
        <location evidence="6">Nucleus outer membrane</location>
        <topology evidence="6">Single-pass membrane protein</topology>
    </subcellularLocation>
</comment>
<keyword evidence="8" id="KW-1185">Reference proteome</keyword>
<organism evidence="7 8">
    <name type="scientific">Trichomonas vaginalis (strain ATCC PRA-98 / G3)</name>
    <dbReference type="NCBI Taxonomy" id="412133"/>
    <lineage>
        <taxon>Eukaryota</taxon>
        <taxon>Metamonada</taxon>
        <taxon>Parabasalia</taxon>
        <taxon>Trichomonadida</taxon>
        <taxon>Trichomonadidae</taxon>
        <taxon>Trichomonas</taxon>
    </lineage>
</organism>
<dbReference type="InParanoid" id="A2FZ57"/>
<evidence type="ECO:0000256" key="5">
    <source>
        <dbReference type="ARBA" id="ARBA00023242"/>
    </source>
</evidence>
<accession>A2FZ57</accession>
<keyword evidence="4" id="KW-0472">Membrane</keyword>
<evidence type="ECO:0000313" key="7">
    <source>
        <dbReference type="EMBL" id="EAX89811.1"/>
    </source>
</evidence>
<dbReference type="GO" id="GO:0005640">
    <property type="term" value="C:nuclear outer membrane"/>
    <property type="evidence" value="ECO:0007669"/>
    <property type="project" value="UniProtKB-SubCell"/>
</dbReference>
<evidence type="ECO:0000313" key="8">
    <source>
        <dbReference type="Proteomes" id="UP000001542"/>
    </source>
</evidence>
<keyword evidence="2" id="KW-0812">Transmembrane</keyword>
<gene>
    <name evidence="7" type="ORF">TVAG_381700</name>
</gene>
<evidence type="ECO:0000256" key="1">
    <source>
        <dbReference type="ARBA" id="ARBA00007387"/>
    </source>
</evidence>
<keyword evidence="3" id="KW-1133">Transmembrane helix</keyword>
<dbReference type="Proteomes" id="UP000001542">
    <property type="component" value="Unassembled WGS sequence"/>
</dbReference>
<dbReference type="eggNOG" id="KOG2521">
    <property type="taxonomic scope" value="Eukaryota"/>
</dbReference>
<evidence type="ECO:0008006" key="9">
    <source>
        <dbReference type="Google" id="ProtNLM"/>
    </source>
</evidence>
<evidence type="ECO:0000256" key="6">
    <source>
        <dbReference type="ARBA" id="ARBA00034303"/>
    </source>
</evidence>
<dbReference type="VEuPathDB" id="TrichDB:TVAG_381700"/>
<dbReference type="Pfam" id="PF05705">
    <property type="entry name" value="DUF829"/>
    <property type="match status" value="1"/>
</dbReference>
<dbReference type="InterPro" id="IPR008547">
    <property type="entry name" value="DUF829_TMEM53"/>
</dbReference>
<sequence>MIAKKPLVLGFGWLGSRNYNMHSFEKIYTKEGYDFKYMIQSPFSCLDMKPDTKKFNEMYELAKNREAICHIFSLNGAFAFLNSMKQNDYKEFKPNLKIKGIIWDSAPGRGAGDKYYKPFARAIANRSEFMYHILRFALIPPFKFFYLFSQNHRRLRDMRINSMYTDPFPFKQLLIASKHDRVIKYKEMMEYVEIAKSRGIDISTKIYDDSDHVMLYHSHRDEYSRLILDFAKNCFQQ</sequence>
<reference evidence="7" key="1">
    <citation type="submission" date="2006-10" db="EMBL/GenBank/DDBJ databases">
        <authorList>
            <person name="Amadeo P."/>
            <person name="Zhao Q."/>
            <person name="Wortman J."/>
            <person name="Fraser-Liggett C."/>
            <person name="Carlton J."/>
        </authorList>
    </citation>
    <scope>NUCLEOTIDE SEQUENCE</scope>
    <source>
        <strain evidence="7">G3</strain>
    </source>
</reference>
<keyword evidence="5" id="KW-0539">Nucleus</keyword>
<dbReference type="RefSeq" id="XP_001302741.1">
    <property type="nucleotide sequence ID" value="XM_001302740.1"/>
</dbReference>
<name>A2FZ57_TRIV3</name>